<dbReference type="OrthoDB" id="416093at2759"/>
<keyword evidence="4" id="KW-1185">Reference proteome</keyword>
<dbReference type="AlphaFoldDB" id="A0A6A4LRT2"/>
<comment type="caution">
    <text evidence="3">The sequence shown here is derived from an EMBL/GenBank/DDBJ whole genome shotgun (WGS) entry which is preliminary data.</text>
</comment>
<feature type="chain" id="PRO_5025400260" description="PPM-type phosphatase domain-containing protein" evidence="1">
    <location>
        <begin position="23"/>
        <end position="749"/>
    </location>
</feature>
<dbReference type="GO" id="GO:0004722">
    <property type="term" value="F:protein serine/threonine phosphatase activity"/>
    <property type="evidence" value="ECO:0007669"/>
    <property type="project" value="InterPro"/>
</dbReference>
<organism evidence="3 4">
    <name type="scientific">Rhododendron williamsianum</name>
    <dbReference type="NCBI Taxonomy" id="262921"/>
    <lineage>
        <taxon>Eukaryota</taxon>
        <taxon>Viridiplantae</taxon>
        <taxon>Streptophyta</taxon>
        <taxon>Embryophyta</taxon>
        <taxon>Tracheophyta</taxon>
        <taxon>Spermatophyta</taxon>
        <taxon>Magnoliopsida</taxon>
        <taxon>eudicotyledons</taxon>
        <taxon>Gunneridae</taxon>
        <taxon>Pentapetalae</taxon>
        <taxon>asterids</taxon>
        <taxon>Ericales</taxon>
        <taxon>Ericaceae</taxon>
        <taxon>Ericoideae</taxon>
        <taxon>Rhodoreae</taxon>
        <taxon>Rhododendron</taxon>
    </lineage>
</organism>
<dbReference type="PROSITE" id="PS51257">
    <property type="entry name" value="PROKAR_LIPOPROTEIN"/>
    <property type="match status" value="1"/>
</dbReference>
<proteinExistence type="predicted"/>
<dbReference type="Proteomes" id="UP000428333">
    <property type="component" value="Linkage Group LG04"/>
</dbReference>
<gene>
    <name evidence="3" type="ORF">C3L33_07462</name>
</gene>
<dbReference type="PROSITE" id="PS51746">
    <property type="entry name" value="PPM_2"/>
    <property type="match status" value="2"/>
</dbReference>
<evidence type="ECO:0000259" key="2">
    <source>
        <dbReference type="PROSITE" id="PS51746"/>
    </source>
</evidence>
<dbReference type="Pfam" id="PF00481">
    <property type="entry name" value="PP2C"/>
    <property type="match status" value="3"/>
</dbReference>
<feature type="domain" description="PPM-type phosphatase" evidence="2">
    <location>
        <begin position="63"/>
        <end position="412"/>
    </location>
</feature>
<dbReference type="InterPro" id="IPR036457">
    <property type="entry name" value="PPM-type-like_dom_sf"/>
</dbReference>
<evidence type="ECO:0000313" key="4">
    <source>
        <dbReference type="Proteomes" id="UP000428333"/>
    </source>
</evidence>
<feature type="domain" description="PPM-type phosphatase" evidence="2">
    <location>
        <begin position="442"/>
        <end position="739"/>
    </location>
</feature>
<dbReference type="InterPro" id="IPR001932">
    <property type="entry name" value="PPM-type_phosphatase-like_dom"/>
</dbReference>
<dbReference type="CDD" id="cd00143">
    <property type="entry name" value="PP2Cc"/>
    <property type="match status" value="2"/>
</dbReference>
<evidence type="ECO:0000256" key="1">
    <source>
        <dbReference type="SAM" id="SignalP"/>
    </source>
</evidence>
<dbReference type="PANTHER" id="PTHR47992">
    <property type="entry name" value="PROTEIN PHOSPHATASE"/>
    <property type="match status" value="1"/>
</dbReference>
<sequence>MTKRFEILLLVVGLFLSAISCAAPEVSVSCMMAYDEGSAPAVLESPECPQWGLSSQSHNGTGNCQFATLQGHRDYQEDRITCNLEMNIHFLGIINPPQCSLGFKHRKDGPKEVLVGVAAVFDGHGGKEASEMASKNFLDYFFLHVVFNAYKQALSSKGINADKAGDFCSNLLRLTLTRFRNISPDGGIPVSGEEAMHDVLKKALLSTFHDIDTEFSREAFDHKYVSGSTGTVVLLVDSQMLVASVGDSKALLCSAKTKNALGNEGTPSMVLEVEELTRDHHPDRDDERARIEAAGGFVRTWGVPRVNGVLAVSRAIGDVYLKRYGVSPVPEVIDWRHLTANDSYLVVASDGIFESLSPQNVCDLLRDADVQVNEMSKSSDSCSSSSSLADCIVKEAYKKGSGDNLSAIVIPLKFTVFPKNVCVEFDLPIKMGGLKVVLLVLGILMFAVPCSYGVSVACMEVYDEVVLLLFLDLRNAMIGYLAWRKWAGNVRVGVVAVFDGHIGKEASEMASKLVLDYFFVHSMIGSFKNWLSLKEEQNLAFQNSNEDVELEPHKSTIWQFGRNIAGDTARMTRMGILKEALVKTIKDIDSASARQAAFENDFAAGSTAVVALLVDGQILVANVGDSKALLCSEKLPLHREADVLCFFFLRYGIISDPEVTDWQPLAADDSYLVVASDGIFESLKPQKVCNLIRDAHFQDTKKSKQLDSCLDQSSLANCIVRTAFKKGSTDNLSAVVVPLRSASFSPAKS</sequence>
<keyword evidence="1" id="KW-0732">Signal</keyword>
<reference evidence="3 4" key="1">
    <citation type="journal article" date="2019" name="Genome Biol. Evol.">
        <title>The Rhododendron genome and chromosomal organization provide insight into shared whole-genome duplications across the heath family (Ericaceae).</title>
        <authorList>
            <person name="Soza V.L."/>
            <person name="Lindsley D."/>
            <person name="Waalkes A."/>
            <person name="Ramage E."/>
            <person name="Patwardhan R.P."/>
            <person name="Burton J.N."/>
            <person name="Adey A."/>
            <person name="Kumar A."/>
            <person name="Qiu R."/>
            <person name="Shendure J."/>
            <person name="Hall B."/>
        </authorList>
    </citation>
    <scope>NUCLEOTIDE SEQUENCE [LARGE SCALE GENOMIC DNA]</scope>
    <source>
        <strain evidence="3">RSF 1966-606</strain>
    </source>
</reference>
<dbReference type="InterPro" id="IPR015655">
    <property type="entry name" value="PP2C"/>
</dbReference>
<evidence type="ECO:0000313" key="3">
    <source>
        <dbReference type="EMBL" id="KAE9460625.1"/>
    </source>
</evidence>
<accession>A0A6A4LRT2</accession>
<dbReference type="EMBL" id="QEFC01001001">
    <property type="protein sequence ID" value="KAE9460625.1"/>
    <property type="molecule type" value="Genomic_DNA"/>
</dbReference>
<feature type="signal peptide" evidence="1">
    <location>
        <begin position="1"/>
        <end position="22"/>
    </location>
</feature>
<feature type="non-terminal residue" evidence="3">
    <location>
        <position position="1"/>
    </location>
</feature>
<dbReference type="Gene3D" id="3.60.40.10">
    <property type="entry name" value="PPM-type phosphatase domain"/>
    <property type="match status" value="3"/>
</dbReference>
<dbReference type="SUPFAM" id="SSF81606">
    <property type="entry name" value="PP2C-like"/>
    <property type="match status" value="2"/>
</dbReference>
<protein>
    <recommendedName>
        <fullName evidence="2">PPM-type phosphatase domain-containing protein</fullName>
    </recommendedName>
</protein>
<name>A0A6A4LRT2_9ERIC</name>
<dbReference type="SMART" id="SM00332">
    <property type="entry name" value="PP2Cc"/>
    <property type="match status" value="2"/>
</dbReference>